<dbReference type="OrthoDB" id="2449938at2759"/>
<evidence type="ECO:0008006" key="3">
    <source>
        <dbReference type="Google" id="ProtNLM"/>
    </source>
</evidence>
<dbReference type="InterPro" id="IPR032675">
    <property type="entry name" value="LRR_dom_sf"/>
</dbReference>
<dbReference type="EMBL" id="JAAAJB010000259">
    <property type="protein sequence ID" value="KAG0260144.1"/>
    <property type="molecule type" value="Genomic_DNA"/>
</dbReference>
<dbReference type="GO" id="GO:0019005">
    <property type="term" value="C:SCF ubiquitin ligase complex"/>
    <property type="evidence" value="ECO:0007669"/>
    <property type="project" value="TreeGrafter"/>
</dbReference>
<dbReference type="InterPro" id="IPR036047">
    <property type="entry name" value="F-box-like_dom_sf"/>
</dbReference>
<proteinExistence type="predicted"/>
<dbReference type="SUPFAM" id="SSF81383">
    <property type="entry name" value="F-box domain"/>
    <property type="match status" value="1"/>
</dbReference>
<dbReference type="AlphaFoldDB" id="A0A9P6Q3Z0"/>
<dbReference type="PANTHER" id="PTHR13318">
    <property type="entry name" value="PARTNER OF PAIRED, ISOFORM B-RELATED"/>
    <property type="match status" value="1"/>
</dbReference>
<dbReference type="Proteomes" id="UP000807716">
    <property type="component" value="Unassembled WGS sequence"/>
</dbReference>
<organism evidence="1 2">
    <name type="scientific">Actinomortierella ambigua</name>
    <dbReference type="NCBI Taxonomy" id="1343610"/>
    <lineage>
        <taxon>Eukaryota</taxon>
        <taxon>Fungi</taxon>
        <taxon>Fungi incertae sedis</taxon>
        <taxon>Mucoromycota</taxon>
        <taxon>Mortierellomycotina</taxon>
        <taxon>Mortierellomycetes</taxon>
        <taxon>Mortierellales</taxon>
        <taxon>Mortierellaceae</taxon>
        <taxon>Actinomortierella</taxon>
    </lineage>
</organism>
<accession>A0A9P6Q3Z0</accession>
<sequence length="549" mass="62091">MTTLNPISIPHIQQSIAAFLTIGDLNRCALVDKTWNEIFTPFVYKHIYVNEDTDRWIGVPSDVASLTIPQRHGCHVREVVIRALGSGNAQFLARHCQSLTAVTMIHGARLQFLASLSTVVKANANIEYLNLHIDDELQKSLLCLLPLFPKLKDARLTFETAQTPNPIPDILSSCELLEVLAIKANTLYWKKPLQPIPAGTQAPHTHHHLKALSIHAQWSPQDINLFFANLVHTCPNISTLTIPFVDGMSTLSDLCSAIQDMDIGGRPGIRELELKSSQRTLGSEDYVDQILKAIPPGNLRRFELTSLWVNPSSLESLVLHHSHSLRTVSLGRARSPRPVEEWSRGIQCLLTSCPNLKFLDIFSSKRHWTAPTALVALVGQDAIRTPWVCLGLEVLRVSIVQICCPTAPQCQIASCSATEATPRSLTWNETDVIDNSEETERLHSCQAMQEALFVQLGRLRSLKELWLEPLFTDRDSRIDCLQWSLKRGLRHMEHCRRLETLQISRTHHGITVSDLQWMKEHWPRLTWASSQPFVQADLKSWVRKNWPRQ</sequence>
<reference evidence="1" key="1">
    <citation type="journal article" date="2020" name="Fungal Divers.">
        <title>Resolving the Mortierellaceae phylogeny through synthesis of multi-gene phylogenetics and phylogenomics.</title>
        <authorList>
            <person name="Vandepol N."/>
            <person name="Liber J."/>
            <person name="Desiro A."/>
            <person name="Na H."/>
            <person name="Kennedy M."/>
            <person name="Barry K."/>
            <person name="Grigoriev I.V."/>
            <person name="Miller A.N."/>
            <person name="O'Donnell K."/>
            <person name="Stajich J.E."/>
            <person name="Bonito G."/>
        </authorList>
    </citation>
    <scope>NUCLEOTIDE SEQUENCE</scope>
    <source>
        <strain evidence="1">BC1065</strain>
    </source>
</reference>
<name>A0A9P6Q3Z0_9FUNG</name>
<dbReference type="Gene3D" id="3.80.10.10">
    <property type="entry name" value="Ribonuclease Inhibitor"/>
    <property type="match status" value="1"/>
</dbReference>
<dbReference type="SUPFAM" id="SSF52047">
    <property type="entry name" value="RNI-like"/>
    <property type="match status" value="1"/>
</dbReference>
<gene>
    <name evidence="1" type="ORF">DFQ27_003693</name>
</gene>
<comment type="caution">
    <text evidence="1">The sequence shown here is derived from an EMBL/GenBank/DDBJ whole genome shotgun (WGS) entry which is preliminary data.</text>
</comment>
<dbReference type="GO" id="GO:0031146">
    <property type="term" value="P:SCF-dependent proteasomal ubiquitin-dependent protein catabolic process"/>
    <property type="evidence" value="ECO:0007669"/>
    <property type="project" value="TreeGrafter"/>
</dbReference>
<evidence type="ECO:0000313" key="1">
    <source>
        <dbReference type="EMBL" id="KAG0260144.1"/>
    </source>
</evidence>
<keyword evidence="2" id="KW-1185">Reference proteome</keyword>
<protein>
    <recommendedName>
        <fullName evidence="3">F-box domain-containing protein</fullName>
    </recommendedName>
</protein>
<evidence type="ECO:0000313" key="2">
    <source>
        <dbReference type="Proteomes" id="UP000807716"/>
    </source>
</evidence>